<comment type="caution">
    <text evidence="3">The sequence shown here is derived from an EMBL/GenBank/DDBJ whole genome shotgun (WGS) entry which is preliminary data.</text>
</comment>
<dbReference type="PANTHER" id="PTHR35936">
    <property type="entry name" value="MEMBRANE-BOUND LYTIC MUREIN TRANSGLYCOSYLASE F"/>
    <property type="match status" value="1"/>
</dbReference>
<dbReference type="AlphaFoldDB" id="A0A4Y9SVG9"/>
<name>A0A4Y9SVG9_9BURK</name>
<dbReference type="Proteomes" id="UP000297729">
    <property type="component" value="Unassembled WGS sequence"/>
</dbReference>
<accession>A0A4Y9SVG9</accession>
<dbReference type="InterPro" id="IPR001638">
    <property type="entry name" value="Solute-binding_3/MltF_N"/>
</dbReference>
<dbReference type="RefSeq" id="WP_135199879.1">
    <property type="nucleotide sequence ID" value="NZ_SPVG01000022.1"/>
</dbReference>
<dbReference type="SUPFAM" id="SSF53850">
    <property type="entry name" value="Periplasmic binding protein-like II"/>
    <property type="match status" value="1"/>
</dbReference>
<evidence type="ECO:0000313" key="3">
    <source>
        <dbReference type="EMBL" id="TFW30428.1"/>
    </source>
</evidence>
<dbReference type="Gene3D" id="3.40.190.10">
    <property type="entry name" value="Periplasmic binding protein-like II"/>
    <property type="match status" value="2"/>
</dbReference>
<dbReference type="EMBL" id="SPVG01000022">
    <property type="protein sequence ID" value="TFW30428.1"/>
    <property type="molecule type" value="Genomic_DNA"/>
</dbReference>
<protein>
    <submittedName>
        <fullName evidence="3">Transporter substrate-binding domain-containing protein</fullName>
    </submittedName>
</protein>
<dbReference type="Pfam" id="PF00497">
    <property type="entry name" value="SBP_bac_3"/>
    <property type="match status" value="1"/>
</dbReference>
<evidence type="ECO:0000259" key="2">
    <source>
        <dbReference type="Pfam" id="PF00497"/>
    </source>
</evidence>
<evidence type="ECO:0000313" key="4">
    <source>
        <dbReference type="Proteomes" id="UP000297729"/>
    </source>
</evidence>
<keyword evidence="1" id="KW-0732">Signal</keyword>
<sequence>MRARHVLSAIALLAVSGAGLACQLRLALEQWPPYLYRADGAAMPSGLDWELAQAILKEAGCTLKLLPELPTARRQREFEQGQLDLLLAASDTPARHAYARFSIAYRHESVGVFTRSAMRARYGHVVSLDVLSRERLPLLAPKVGWYGRDYARVQPTLETAGKLSTFSNFQQGLRMLQAGRADLILGDRAALRYEANMQGVAISALPLVVLRAPVHLMLNRSTTSEADLDRINAAITRLEHHGALSAIRARYGE</sequence>
<evidence type="ECO:0000256" key="1">
    <source>
        <dbReference type="ARBA" id="ARBA00022729"/>
    </source>
</evidence>
<gene>
    <name evidence="3" type="ORF">E4L98_01920</name>
</gene>
<proteinExistence type="predicted"/>
<dbReference type="OrthoDB" id="8583266at2"/>
<keyword evidence="4" id="KW-1185">Reference proteome</keyword>
<dbReference type="PANTHER" id="PTHR35936:SF6">
    <property type="entry name" value="AMINO ACID ABC TRANSPORTER SUBSTRATE-BINDING PAAT FAMILY PROTEIN"/>
    <property type="match status" value="1"/>
</dbReference>
<organism evidence="3 4">
    <name type="scientific">Duganella callida</name>
    <dbReference type="NCBI Taxonomy" id="2561932"/>
    <lineage>
        <taxon>Bacteria</taxon>
        <taxon>Pseudomonadati</taxon>
        <taxon>Pseudomonadota</taxon>
        <taxon>Betaproteobacteria</taxon>
        <taxon>Burkholderiales</taxon>
        <taxon>Oxalobacteraceae</taxon>
        <taxon>Telluria group</taxon>
        <taxon>Duganella</taxon>
    </lineage>
</organism>
<feature type="domain" description="Solute-binding protein family 3/N-terminal" evidence="2">
    <location>
        <begin position="29"/>
        <end position="252"/>
    </location>
</feature>
<dbReference type="PROSITE" id="PS51257">
    <property type="entry name" value="PROKAR_LIPOPROTEIN"/>
    <property type="match status" value="1"/>
</dbReference>
<reference evidence="3 4" key="1">
    <citation type="submission" date="2019-03" db="EMBL/GenBank/DDBJ databases">
        <title>Draft Genome Sequence of Duganella callidus sp. nov., a Novel Duganella Species Isolated from Cultivated Soil.</title>
        <authorList>
            <person name="Raths R."/>
            <person name="Peta V."/>
            <person name="Bucking H."/>
        </authorList>
    </citation>
    <scope>NUCLEOTIDE SEQUENCE [LARGE SCALE GENOMIC DNA]</scope>
    <source>
        <strain evidence="3 4">DN04</strain>
    </source>
</reference>